<dbReference type="PANTHER" id="PTHR45138">
    <property type="entry name" value="REGULATORY COMPONENTS OF SENSORY TRANSDUCTION SYSTEM"/>
    <property type="match status" value="1"/>
</dbReference>
<dbReference type="InterPro" id="IPR029787">
    <property type="entry name" value="Nucleotide_cyclase"/>
</dbReference>
<evidence type="ECO:0000259" key="2">
    <source>
        <dbReference type="PROSITE" id="PS50887"/>
    </source>
</evidence>
<dbReference type="CDD" id="cd01949">
    <property type="entry name" value="GGDEF"/>
    <property type="match status" value="1"/>
</dbReference>
<dbReference type="GO" id="GO:0052621">
    <property type="term" value="F:diguanylate cyclase activity"/>
    <property type="evidence" value="ECO:0007669"/>
    <property type="project" value="TreeGrafter"/>
</dbReference>
<dbReference type="SMART" id="SM00267">
    <property type="entry name" value="GGDEF"/>
    <property type="match status" value="1"/>
</dbReference>
<dbReference type="Pfam" id="PF00990">
    <property type="entry name" value="GGDEF"/>
    <property type="match status" value="1"/>
</dbReference>
<sequence>MIFFEFMAEIPEFYVTQRRKENSAMEYNHSKPESAEYLRLTLPHMARHDAPMHPFSYAVWYEHVAGMNQALSQAIAALSPADTLLTGADIEALFNQYIADITPETATVISHEFQRIINNLAESTGAAARETEQFDQTLQQFKRDSGLASGKTTNIQTLLTGIQSIESATRQLKGRLAESQNEIEALREEVIHARDVALLDSLTGLFNRRGFDQALTACLNELGEPSEERASQPCLLMCDIDHFKQVNDTYGHLFGDRVIRAVAQVIKNNVKGRDTAARYGGEEFVILLPDTPLTGALALAEKLRHTVEHGRIKRSNSESSTAETTAKITISIGVARFMPGEAIASFMDRADKALYRAKHDGRNRVCKADDPSASKVGAGETA</sequence>
<reference evidence="3" key="1">
    <citation type="journal article" date="2016" name="Appl. Environ. Microbiol.">
        <title>Functional Metagenomics of a Biostimulated Petroleum-Contaminated Soil Reveals an Extraordinary Diversity of Extradiol Dioxygenases.</title>
        <authorList>
            <person name="Terron-Gonzalez L."/>
            <person name="Martin-Cabello G."/>
            <person name="Ferrer M."/>
            <person name="Santero E."/>
        </authorList>
    </citation>
    <scope>NUCLEOTIDE SEQUENCE</scope>
</reference>
<proteinExistence type="predicted"/>
<dbReference type="FunFam" id="3.30.70.270:FF:000001">
    <property type="entry name" value="Diguanylate cyclase domain protein"/>
    <property type="match status" value="1"/>
</dbReference>
<name>A0A126SY74_9BACT</name>
<dbReference type="PROSITE" id="PS50887">
    <property type="entry name" value="GGDEF"/>
    <property type="match status" value="1"/>
</dbReference>
<dbReference type="InterPro" id="IPR050469">
    <property type="entry name" value="Diguanylate_Cyclase"/>
</dbReference>
<keyword evidence="1" id="KW-0175">Coiled coil</keyword>
<dbReference type="InterPro" id="IPR000160">
    <property type="entry name" value="GGDEF_dom"/>
</dbReference>
<dbReference type="Gene3D" id="3.30.70.270">
    <property type="match status" value="1"/>
</dbReference>
<protein>
    <submittedName>
        <fullName evidence="3">Diguanylate cyclase</fullName>
    </submittedName>
</protein>
<dbReference type="SUPFAM" id="SSF55073">
    <property type="entry name" value="Nucleotide cyclase"/>
    <property type="match status" value="1"/>
</dbReference>
<dbReference type="GO" id="GO:0005886">
    <property type="term" value="C:plasma membrane"/>
    <property type="evidence" value="ECO:0007669"/>
    <property type="project" value="TreeGrafter"/>
</dbReference>
<evidence type="ECO:0000256" key="1">
    <source>
        <dbReference type="SAM" id="Coils"/>
    </source>
</evidence>
<dbReference type="GO" id="GO:1902201">
    <property type="term" value="P:negative regulation of bacterial-type flagellum-dependent cell motility"/>
    <property type="evidence" value="ECO:0007669"/>
    <property type="project" value="TreeGrafter"/>
</dbReference>
<dbReference type="NCBIfam" id="TIGR00254">
    <property type="entry name" value="GGDEF"/>
    <property type="match status" value="1"/>
</dbReference>
<accession>A0A126SY74</accession>
<dbReference type="EMBL" id="KU144974">
    <property type="protein sequence ID" value="AMK59243.1"/>
    <property type="molecule type" value="Genomic_DNA"/>
</dbReference>
<dbReference type="PANTHER" id="PTHR45138:SF9">
    <property type="entry name" value="DIGUANYLATE CYCLASE DGCM-RELATED"/>
    <property type="match status" value="1"/>
</dbReference>
<organism evidence="3">
    <name type="scientific">uncultured bacterium UPO46</name>
    <dbReference type="NCBI Taxonomy" id="1776971"/>
    <lineage>
        <taxon>Bacteria</taxon>
        <taxon>environmental samples</taxon>
    </lineage>
</organism>
<dbReference type="AlphaFoldDB" id="A0A126SY74"/>
<evidence type="ECO:0000313" key="3">
    <source>
        <dbReference type="EMBL" id="AMK59243.1"/>
    </source>
</evidence>
<dbReference type="InterPro" id="IPR043128">
    <property type="entry name" value="Rev_trsase/Diguanyl_cyclase"/>
</dbReference>
<feature type="domain" description="GGDEF" evidence="2">
    <location>
        <begin position="231"/>
        <end position="370"/>
    </location>
</feature>
<dbReference type="GO" id="GO:0043709">
    <property type="term" value="P:cell adhesion involved in single-species biofilm formation"/>
    <property type="evidence" value="ECO:0007669"/>
    <property type="project" value="TreeGrafter"/>
</dbReference>
<feature type="coiled-coil region" evidence="1">
    <location>
        <begin position="162"/>
        <end position="196"/>
    </location>
</feature>